<evidence type="ECO:0000256" key="12">
    <source>
        <dbReference type="PIRSR" id="PIRSR604450-51"/>
    </source>
</evidence>
<comment type="catalytic activity">
    <reaction evidence="10">
        <text>O-phospho-L-homoserine + H2O = L-threonine + phosphate</text>
        <dbReference type="Rhea" id="RHEA:10840"/>
        <dbReference type="ChEBI" id="CHEBI:15377"/>
        <dbReference type="ChEBI" id="CHEBI:43474"/>
        <dbReference type="ChEBI" id="CHEBI:57590"/>
        <dbReference type="ChEBI" id="CHEBI:57926"/>
        <dbReference type="EC" id="4.2.3.1"/>
    </reaction>
</comment>
<feature type="domain" description="Tryptophan synthase beta chain-like PALP" evidence="13">
    <location>
        <begin position="94"/>
        <end position="363"/>
    </location>
</feature>
<dbReference type="OrthoDB" id="9763107at2"/>
<evidence type="ECO:0000256" key="3">
    <source>
        <dbReference type="ARBA" id="ARBA00005517"/>
    </source>
</evidence>
<comment type="similarity">
    <text evidence="3">Belongs to the threonine synthase family.</text>
</comment>
<evidence type="ECO:0000313" key="16">
    <source>
        <dbReference type="Proteomes" id="UP000249610"/>
    </source>
</evidence>
<reference evidence="15 16" key="1">
    <citation type="submission" date="2018-06" db="EMBL/GenBank/DDBJ databases">
        <title>Genomic Encyclopedia of Archaeal and Bacterial Type Strains, Phase II (KMG-II): from individual species to whole genera.</title>
        <authorList>
            <person name="Goeker M."/>
        </authorList>
    </citation>
    <scope>NUCLEOTIDE SEQUENCE [LARGE SCALE GENOMIC DNA]</scope>
    <source>
        <strain evidence="15 16">DSM 23446</strain>
    </source>
</reference>
<dbReference type="Proteomes" id="UP000249610">
    <property type="component" value="Unassembled WGS sequence"/>
</dbReference>
<dbReference type="PROSITE" id="PS00165">
    <property type="entry name" value="DEHYDRATASE_SER_THR"/>
    <property type="match status" value="1"/>
</dbReference>
<dbReference type="AlphaFoldDB" id="A0A327PJW7"/>
<dbReference type="InterPro" id="IPR000634">
    <property type="entry name" value="Ser/Thr_deHydtase_PyrdxlP-BS"/>
</dbReference>
<accession>A0A327PJW7</accession>
<evidence type="ECO:0000256" key="2">
    <source>
        <dbReference type="ARBA" id="ARBA00004979"/>
    </source>
</evidence>
<dbReference type="GO" id="GO:0030170">
    <property type="term" value="F:pyridoxal phosphate binding"/>
    <property type="evidence" value="ECO:0007669"/>
    <property type="project" value="InterPro"/>
</dbReference>
<dbReference type="PANTHER" id="PTHR42690">
    <property type="entry name" value="THREONINE SYNTHASE FAMILY MEMBER"/>
    <property type="match status" value="1"/>
</dbReference>
<evidence type="ECO:0000256" key="4">
    <source>
        <dbReference type="ARBA" id="ARBA00013028"/>
    </source>
</evidence>
<comment type="caution">
    <text evidence="15">The sequence shown here is derived from an EMBL/GenBank/DDBJ whole genome shotgun (WGS) entry which is preliminary data.</text>
</comment>
<evidence type="ECO:0000256" key="11">
    <source>
        <dbReference type="NCBIfam" id="TIGR00260"/>
    </source>
</evidence>
<dbReference type="SUPFAM" id="SSF53686">
    <property type="entry name" value="Tryptophan synthase beta subunit-like PLP-dependent enzymes"/>
    <property type="match status" value="1"/>
</dbReference>
<evidence type="ECO:0000256" key="6">
    <source>
        <dbReference type="ARBA" id="ARBA00022605"/>
    </source>
</evidence>
<dbReference type="Gene3D" id="3.40.50.1100">
    <property type="match status" value="2"/>
</dbReference>
<dbReference type="InterPro" id="IPR001926">
    <property type="entry name" value="TrpB-like_PALP"/>
</dbReference>
<protein>
    <recommendedName>
        <fullName evidence="5 11">Threonine synthase</fullName>
        <ecNumber evidence="4 11">4.2.3.1</ecNumber>
    </recommendedName>
</protein>
<dbReference type="UniPathway" id="UPA00050">
    <property type="reaction ID" value="UER00065"/>
</dbReference>
<evidence type="ECO:0000256" key="7">
    <source>
        <dbReference type="ARBA" id="ARBA00022697"/>
    </source>
</evidence>
<dbReference type="Pfam" id="PF00291">
    <property type="entry name" value="PALP"/>
    <property type="match status" value="1"/>
</dbReference>
<sequence length="432" mass="47684">MKFYSTNNSAHQVNLAEAVIKGLAPDQGLYMPTEIPVLSEDLLNKLPEMTFQEIGYEVIGALFSSTLSQDQIKELVDHTLTFDAPLVKVEDDVYSLELFHGPTLAFKDFGARFCSKLMSMLMEKSDRTVRVLVATSGDTGSAVANGFLGVDGVEVIILFPKGKVSELQEKQFTTLGQNITALEIDGVFDDCQKLVKEAFLDKDLNEKLLLTSANSINVARWIPQCLYYFYAFSRLPKNGKKVAFAVPSGNFGNIAAGILAQRMGLPIDQFVAATNVNKVVPDYLNGAKFAAMASIATISNSMDVGNPSNFPRLLALYDNDEKTLKNNVKGYFYSDQETEVAMQKVKKAGYTMDPHGAVGYLGLSDFMAENSDYQGVFLETAHPGKFRETVERALDLKLELPERLAAFMDGKKKVEAMGNDFKEFKGYLKGLF</sequence>
<keyword evidence="16" id="KW-1185">Reference proteome</keyword>
<evidence type="ECO:0000313" key="15">
    <source>
        <dbReference type="EMBL" id="RAI89986.1"/>
    </source>
</evidence>
<dbReference type="FunFam" id="3.40.50.1100:FF:000022">
    <property type="entry name" value="Threonine synthase"/>
    <property type="match status" value="1"/>
</dbReference>
<proteinExistence type="inferred from homology"/>
<keyword evidence="7" id="KW-0791">Threonine biosynthesis</keyword>
<dbReference type="InterPro" id="IPR051166">
    <property type="entry name" value="Threonine_Synthase"/>
</dbReference>
<keyword evidence="9" id="KW-0456">Lyase</keyword>
<dbReference type="PANTHER" id="PTHR42690:SF1">
    <property type="entry name" value="THREONINE SYNTHASE-LIKE 2"/>
    <property type="match status" value="1"/>
</dbReference>
<dbReference type="EMBL" id="QLLK01000005">
    <property type="protein sequence ID" value="RAI89986.1"/>
    <property type="molecule type" value="Genomic_DNA"/>
</dbReference>
<comment type="pathway">
    <text evidence="2">Amino-acid biosynthesis; L-threonine biosynthesis; L-threonine from L-aspartate: step 5/5.</text>
</comment>
<evidence type="ECO:0000259" key="14">
    <source>
        <dbReference type="Pfam" id="PF14821"/>
    </source>
</evidence>
<gene>
    <name evidence="15" type="ORF">LV83_01988</name>
</gene>
<comment type="cofactor">
    <cofactor evidence="1 12">
        <name>pyridoxal 5'-phosphate</name>
        <dbReference type="ChEBI" id="CHEBI:597326"/>
    </cofactor>
</comment>
<feature type="modified residue" description="N6-(pyridoxal phosphate)lysine" evidence="12">
    <location>
        <position position="107"/>
    </location>
</feature>
<dbReference type="GO" id="GO:0009088">
    <property type="term" value="P:threonine biosynthetic process"/>
    <property type="evidence" value="ECO:0007669"/>
    <property type="project" value="UniProtKB-UniRule"/>
</dbReference>
<dbReference type="RefSeq" id="WP_111611369.1">
    <property type="nucleotide sequence ID" value="NZ_QLLK01000005.1"/>
</dbReference>
<name>A0A327PJW7_9BACT</name>
<dbReference type="Pfam" id="PF14821">
    <property type="entry name" value="Thr_synth_N"/>
    <property type="match status" value="1"/>
</dbReference>
<dbReference type="InterPro" id="IPR037158">
    <property type="entry name" value="Thr_synth_N_sf"/>
</dbReference>
<evidence type="ECO:0000256" key="10">
    <source>
        <dbReference type="ARBA" id="ARBA00049144"/>
    </source>
</evidence>
<evidence type="ECO:0000256" key="5">
    <source>
        <dbReference type="ARBA" id="ARBA00018679"/>
    </source>
</evidence>
<dbReference type="InterPro" id="IPR029144">
    <property type="entry name" value="Thr_synth_N"/>
</dbReference>
<evidence type="ECO:0000256" key="9">
    <source>
        <dbReference type="ARBA" id="ARBA00023239"/>
    </source>
</evidence>
<evidence type="ECO:0000256" key="8">
    <source>
        <dbReference type="ARBA" id="ARBA00022898"/>
    </source>
</evidence>
<organism evidence="15 16">
    <name type="scientific">Algoriphagus yeomjeoni</name>
    <dbReference type="NCBI Taxonomy" id="291403"/>
    <lineage>
        <taxon>Bacteria</taxon>
        <taxon>Pseudomonadati</taxon>
        <taxon>Bacteroidota</taxon>
        <taxon>Cytophagia</taxon>
        <taxon>Cytophagales</taxon>
        <taxon>Cyclobacteriaceae</taxon>
        <taxon>Algoriphagus</taxon>
    </lineage>
</organism>
<dbReference type="Gene3D" id="3.90.1380.10">
    <property type="entry name" value="Threonine synthase, N-terminal domain"/>
    <property type="match status" value="1"/>
</dbReference>
<dbReference type="InterPro" id="IPR036052">
    <property type="entry name" value="TrpB-like_PALP_sf"/>
</dbReference>
<evidence type="ECO:0000256" key="1">
    <source>
        <dbReference type="ARBA" id="ARBA00001933"/>
    </source>
</evidence>
<keyword evidence="6" id="KW-0028">Amino-acid biosynthesis</keyword>
<dbReference type="InterPro" id="IPR004450">
    <property type="entry name" value="Thr_synthase-like"/>
</dbReference>
<evidence type="ECO:0000259" key="13">
    <source>
        <dbReference type="Pfam" id="PF00291"/>
    </source>
</evidence>
<feature type="domain" description="Threonine synthase N-terminal" evidence="14">
    <location>
        <begin position="2"/>
        <end position="79"/>
    </location>
</feature>
<dbReference type="EC" id="4.2.3.1" evidence="4 11"/>
<dbReference type="NCBIfam" id="TIGR00260">
    <property type="entry name" value="thrC"/>
    <property type="match status" value="1"/>
</dbReference>
<dbReference type="GO" id="GO:0004795">
    <property type="term" value="F:threonine synthase activity"/>
    <property type="evidence" value="ECO:0007669"/>
    <property type="project" value="UniProtKB-UniRule"/>
</dbReference>
<keyword evidence="8 12" id="KW-0663">Pyridoxal phosphate</keyword>